<organism evidence="2">
    <name type="scientific">Solanum lycopersicum</name>
    <name type="common">Tomato</name>
    <name type="synonym">Lycopersicon esculentum</name>
    <dbReference type="NCBI Taxonomy" id="4081"/>
    <lineage>
        <taxon>Eukaryota</taxon>
        <taxon>Viridiplantae</taxon>
        <taxon>Streptophyta</taxon>
        <taxon>Embryophyta</taxon>
        <taxon>Tracheophyta</taxon>
        <taxon>Spermatophyta</taxon>
        <taxon>Magnoliopsida</taxon>
        <taxon>eudicotyledons</taxon>
        <taxon>Gunneridae</taxon>
        <taxon>Pentapetalae</taxon>
        <taxon>asterids</taxon>
        <taxon>lamiids</taxon>
        <taxon>Solanales</taxon>
        <taxon>Solanaceae</taxon>
        <taxon>Solanoideae</taxon>
        <taxon>Solaneae</taxon>
        <taxon>Solanum</taxon>
        <taxon>Solanum subgen. Lycopersicon</taxon>
    </lineage>
</organism>
<keyword evidence="3" id="KW-1185">Reference proteome</keyword>
<dbReference type="AlphaFoldDB" id="A0A3Q7JE80"/>
<dbReference type="InParanoid" id="A0A3Q7JE80"/>
<dbReference type="STRING" id="4081.A0A3Q7JE80"/>
<evidence type="ECO:0000313" key="3">
    <source>
        <dbReference type="Proteomes" id="UP000004994"/>
    </source>
</evidence>
<keyword evidence="1" id="KW-1133">Transmembrane helix</keyword>
<dbReference type="Gramene" id="Solyc12g100350.2.1">
    <property type="protein sequence ID" value="Solyc12g100350.2.1"/>
    <property type="gene ID" value="Solyc12g100350.2"/>
</dbReference>
<dbReference type="EnsemblPlants" id="Solyc12g100350.2.1">
    <property type="protein sequence ID" value="Solyc12g100350.2.1"/>
    <property type="gene ID" value="Solyc12g100350.2"/>
</dbReference>
<keyword evidence="1" id="KW-0472">Membrane</keyword>
<accession>A0A3Q7JE80</accession>
<keyword evidence="1" id="KW-0812">Transmembrane</keyword>
<sequence length="71" mass="8028">MEGNEHELMLACVISGTLFSVVGSASFALLWAVNWRPWRIYRFGSLLENGRDSYKGPSWELYVVFSLCLPG</sequence>
<dbReference type="Proteomes" id="UP000004994">
    <property type="component" value="Chromosome 12"/>
</dbReference>
<gene>
    <name evidence="2" type="primary">LOC101266917</name>
</gene>
<dbReference type="PaxDb" id="4081-Solyc12g100350.1.1"/>
<name>A0A3Q7JE80_SOLLC</name>
<feature type="transmembrane region" description="Helical" evidence="1">
    <location>
        <begin position="6"/>
        <end position="33"/>
    </location>
</feature>
<proteinExistence type="predicted"/>
<protein>
    <submittedName>
        <fullName evidence="2">Uncharacterized protein</fullName>
    </submittedName>
</protein>
<reference evidence="2" key="1">
    <citation type="journal article" date="2012" name="Nature">
        <title>The tomato genome sequence provides insights into fleshy fruit evolution.</title>
        <authorList>
            <consortium name="Tomato Genome Consortium"/>
        </authorList>
    </citation>
    <scope>NUCLEOTIDE SEQUENCE [LARGE SCALE GENOMIC DNA]</scope>
    <source>
        <strain evidence="2">cv. Heinz 1706</strain>
    </source>
</reference>
<evidence type="ECO:0000313" key="2">
    <source>
        <dbReference type="EnsemblPlants" id="Solyc12g100350.2.1"/>
    </source>
</evidence>
<evidence type="ECO:0000256" key="1">
    <source>
        <dbReference type="SAM" id="Phobius"/>
    </source>
</evidence>
<reference evidence="2" key="2">
    <citation type="submission" date="2019-01" db="UniProtKB">
        <authorList>
            <consortium name="EnsemblPlants"/>
        </authorList>
    </citation>
    <scope>IDENTIFICATION</scope>
    <source>
        <strain evidence="2">cv. Heinz 1706</strain>
    </source>
</reference>